<feature type="region of interest" description="Disordered" evidence="1">
    <location>
        <begin position="1"/>
        <end position="37"/>
    </location>
</feature>
<dbReference type="AlphaFoldDB" id="A0A6G1IU77"/>
<keyword evidence="3" id="KW-1185">Reference proteome</keyword>
<name>A0A6G1IU77_9PLEO</name>
<organism evidence="2 3">
    <name type="scientific">Lentithecium fluviatile CBS 122367</name>
    <dbReference type="NCBI Taxonomy" id="1168545"/>
    <lineage>
        <taxon>Eukaryota</taxon>
        <taxon>Fungi</taxon>
        <taxon>Dikarya</taxon>
        <taxon>Ascomycota</taxon>
        <taxon>Pezizomycotina</taxon>
        <taxon>Dothideomycetes</taxon>
        <taxon>Pleosporomycetidae</taxon>
        <taxon>Pleosporales</taxon>
        <taxon>Massarineae</taxon>
        <taxon>Lentitheciaceae</taxon>
        <taxon>Lentithecium</taxon>
    </lineage>
</organism>
<dbReference type="EMBL" id="MU005590">
    <property type="protein sequence ID" value="KAF2681658.1"/>
    <property type="molecule type" value="Genomic_DNA"/>
</dbReference>
<reference evidence="2" key="1">
    <citation type="journal article" date="2020" name="Stud. Mycol.">
        <title>101 Dothideomycetes genomes: a test case for predicting lifestyles and emergence of pathogens.</title>
        <authorList>
            <person name="Haridas S."/>
            <person name="Albert R."/>
            <person name="Binder M."/>
            <person name="Bloem J."/>
            <person name="Labutti K."/>
            <person name="Salamov A."/>
            <person name="Andreopoulos B."/>
            <person name="Baker S."/>
            <person name="Barry K."/>
            <person name="Bills G."/>
            <person name="Bluhm B."/>
            <person name="Cannon C."/>
            <person name="Castanera R."/>
            <person name="Culley D."/>
            <person name="Daum C."/>
            <person name="Ezra D."/>
            <person name="Gonzalez J."/>
            <person name="Henrissat B."/>
            <person name="Kuo A."/>
            <person name="Liang C."/>
            <person name="Lipzen A."/>
            <person name="Lutzoni F."/>
            <person name="Magnuson J."/>
            <person name="Mondo S."/>
            <person name="Nolan M."/>
            <person name="Ohm R."/>
            <person name="Pangilinan J."/>
            <person name="Park H.-J."/>
            <person name="Ramirez L."/>
            <person name="Alfaro M."/>
            <person name="Sun H."/>
            <person name="Tritt A."/>
            <person name="Yoshinaga Y."/>
            <person name="Zwiers L.-H."/>
            <person name="Turgeon B."/>
            <person name="Goodwin S."/>
            <person name="Spatafora J."/>
            <person name="Crous P."/>
            <person name="Grigoriev I."/>
        </authorList>
    </citation>
    <scope>NUCLEOTIDE SEQUENCE</scope>
    <source>
        <strain evidence="2">CBS 122367</strain>
    </source>
</reference>
<evidence type="ECO:0000313" key="3">
    <source>
        <dbReference type="Proteomes" id="UP000799291"/>
    </source>
</evidence>
<sequence length="72" mass="7514">MAASTPPWQAGALSISPSKQSLSPAAPSAHTRTSVSAHRLFASPVRSCTRRAAVAHRKNQMANEGAVCCSRP</sequence>
<accession>A0A6G1IU77</accession>
<dbReference type="Proteomes" id="UP000799291">
    <property type="component" value="Unassembled WGS sequence"/>
</dbReference>
<protein>
    <submittedName>
        <fullName evidence="2">Uncharacterized protein</fullName>
    </submittedName>
</protein>
<gene>
    <name evidence="2" type="ORF">K458DRAFT_77356</name>
</gene>
<evidence type="ECO:0000313" key="2">
    <source>
        <dbReference type="EMBL" id="KAF2681658.1"/>
    </source>
</evidence>
<evidence type="ECO:0000256" key="1">
    <source>
        <dbReference type="SAM" id="MobiDB-lite"/>
    </source>
</evidence>
<proteinExistence type="predicted"/>